<comment type="caution">
    <text evidence="2">The sequence shown here is derived from an EMBL/GenBank/DDBJ whole genome shotgun (WGS) entry which is preliminary data.</text>
</comment>
<accession>A0A2P4EUD3</accession>
<gene>
    <name evidence="2" type="ORF">C1949_11880</name>
</gene>
<dbReference type="CDD" id="cd01144">
    <property type="entry name" value="BtuF"/>
    <property type="match status" value="1"/>
</dbReference>
<reference evidence="2 3" key="1">
    <citation type="submission" date="2018-01" db="EMBL/GenBank/DDBJ databases">
        <title>Draft genome of the type strain Pseudomonas oceani DSM 100277 isolated from the deep water in Okinawa trough, northwestern Pacific Ocean.</title>
        <authorList>
            <person name="Gomila M."/>
            <person name="Mulet M."/>
            <person name="Garcia-Valdes E."/>
            <person name="Lalucat J."/>
        </authorList>
    </citation>
    <scope>NUCLEOTIDE SEQUENCE [LARGE SCALE GENOMIC DNA]</scope>
    <source>
        <strain evidence="2 3">DSM 100277</strain>
    </source>
</reference>
<dbReference type="EMBL" id="PPSK01000010">
    <property type="protein sequence ID" value="POB03055.1"/>
    <property type="molecule type" value="Genomic_DNA"/>
</dbReference>
<dbReference type="SUPFAM" id="SSF53807">
    <property type="entry name" value="Helical backbone' metal receptor"/>
    <property type="match status" value="1"/>
</dbReference>
<dbReference type="InterPro" id="IPR051030">
    <property type="entry name" value="Vitamin_B12-ABC_binding"/>
</dbReference>
<protein>
    <submittedName>
        <fullName evidence="2">Cobalamin-binding protein</fullName>
    </submittedName>
</protein>
<keyword evidence="3" id="KW-1185">Reference proteome</keyword>
<evidence type="ECO:0000313" key="3">
    <source>
        <dbReference type="Proteomes" id="UP000243451"/>
    </source>
</evidence>
<dbReference type="PROSITE" id="PS50983">
    <property type="entry name" value="FE_B12_PBP"/>
    <property type="match status" value="1"/>
</dbReference>
<dbReference type="InterPro" id="IPR002491">
    <property type="entry name" value="ABC_transptr_periplasmic_BD"/>
</dbReference>
<dbReference type="Proteomes" id="UP000243451">
    <property type="component" value="Unassembled WGS sequence"/>
</dbReference>
<dbReference type="AlphaFoldDB" id="A0A2P4EUD3"/>
<dbReference type="Gene3D" id="3.40.50.1980">
    <property type="entry name" value="Nitrogenase molybdenum iron protein domain"/>
    <property type="match status" value="2"/>
</dbReference>
<dbReference type="Pfam" id="PF01497">
    <property type="entry name" value="Peripla_BP_2"/>
    <property type="match status" value="1"/>
</dbReference>
<dbReference type="PANTHER" id="PTHR42860:SF2">
    <property type="entry name" value="BLL4160 PROTEIN"/>
    <property type="match status" value="1"/>
</dbReference>
<evidence type="ECO:0000259" key="1">
    <source>
        <dbReference type="PROSITE" id="PS50983"/>
    </source>
</evidence>
<evidence type="ECO:0000313" key="2">
    <source>
        <dbReference type="EMBL" id="POB03055.1"/>
    </source>
</evidence>
<dbReference type="PANTHER" id="PTHR42860">
    <property type="entry name" value="VITAMIN B12-BINDING PROTEIN"/>
    <property type="match status" value="1"/>
</dbReference>
<name>A0A2P4EUD3_9GAMM</name>
<proteinExistence type="predicted"/>
<organism evidence="2 3">
    <name type="scientific">Halopseudomonas oceani</name>
    <dbReference type="NCBI Taxonomy" id="1708783"/>
    <lineage>
        <taxon>Bacteria</taxon>
        <taxon>Pseudomonadati</taxon>
        <taxon>Pseudomonadota</taxon>
        <taxon>Gammaproteobacteria</taxon>
        <taxon>Pseudomonadales</taxon>
        <taxon>Pseudomonadaceae</taxon>
        <taxon>Halopseudomonas</taxon>
    </lineage>
</organism>
<dbReference type="RefSeq" id="WP_104738676.1">
    <property type="nucleotide sequence ID" value="NZ_BMHR01000010.1"/>
</dbReference>
<feature type="domain" description="Fe/B12 periplasmic-binding" evidence="1">
    <location>
        <begin position="8"/>
        <end position="263"/>
    </location>
</feature>
<dbReference type="OrthoDB" id="9775594at2"/>
<sequence>MSAFGPQRIICLSTETCEVLYALGEQQRIVGISGFTVRPPQARKEKPKIGAFTSAKHDEVLALQPDLVLGYCDLQADIVADLARAGLEVHLFNQRSIAGILAMISTLGALVGAADRAAALVQELEGRMAAVAAQAAALPRRPRIYFEEWNEPLISGIGWVSELITLAGGDDCFSDLAALPRAKQRIITDPLEVVRRAPDIIIGSWCGKRFRPEQVVERDGWNQVPAVAQAQLFEIKSADILQPGIGALTDGLDQLAALIRQWALS</sequence>